<organism evidence="1 2">
    <name type="scientific">Chitinimonas lacunae</name>
    <dbReference type="NCBI Taxonomy" id="1963018"/>
    <lineage>
        <taxon>Bacteria</taxon>
        <taxon>Pseudomonadati</taxon>
        <taxon>Pseudomonadota</taxon>
        <taxon>Betaproteobacteria</taxon>
        <taxon>Neisseriales</taxon>
        <taxon>Chitinibacteraceae</taxon>
        <taxon>Chitinimonas</taxon>
    </lineage>
</organism>
<dbReference type="EMBL" id="JBHSBU010000002">
    <property type="protein sequence ID" value="MFC4161715.1"/>
    <property type="molecule type" value="Genomic_DNA"/>
</dbReference>
<gene>
    <name evidence="1" type="ORF">ACFOW7_20475</name>
</gene>
<dbReference type="Proteomes" id="UP001595791">
    <property type="component" value="Unassembled WGS sequence"/>
</dbReference>
<protein>
    <submittedName>
        <fullName evidence="1">Thioredoxin family protein</fullName>
    </submittedName>
</protein>
<name>A0ABV8MWI3_9NEIS</name>
<proteinExistence type="predicted"/>
<dbReference type="InterPro" id="IPR036249">
    <property type="entry name" value="Thioredoxin-like_sf"/>
</dbReference>
<dbReference type="RefSeq" id="WP_378168150.1">
    <property type="nucleotide sequence ID" value="NZ_JBHSBU010000002.1"/>
</dbReference>
<dbReference type="Gene3D" id="3.40.30.10">
    <property type="entry name" value="Glutaredoxin"/>
    <property type="match status" value="1"/>
</dbReference>
<keyword evidence="2" id="KW-1185">Reference proteome</keyword>
<accession>A0ABV8MWI3</accession>
<dbReference type="CDD" id="cd02947">
    <property type="entry name" value="TRX_family"/>
    <property type="match status" value="1"/>
</dbReference>
<reference evidence="2" key="1">
    <citation type="journal article" date="2019" name="Int. J. Syst. Evol. Microbiol.">
        <title>The Global Catalogue of Microorganisms (GCM) 10K type strain sequencing project: providing services to taxonomists for standard genome sequencing and annotation.</title>
        <authorList>
            <consortium name="The Broad Institute Genomics Platform"/>
            <consortium name="The Broad Institute Genome Sequencing Center for Infectious Disease"/>
            <person name="Wu L."/>
            <person name="Ma J."/>
        </authorList>
    </citation>
    <scope>NUCLEOTIDE SEQUENCE [LARGE SCALE GENOMIC DNA]</scope>
    <source>
        <strain evidence="2">LMG 29894</strain>
    </source>
</reference>
<evidence type="ECO:0000313" key="2">
    <source>
        <dbReference type="Proteomes" id="UP001595791"/>
    </source>
</evidence>
<sequence>MTVMLDPWRDAATIAQRLTLPGNRLVLVLGAEAWCQKCRQLRPAFDQAAARAHPNDTWLWLDLEDHAEFLGDYIPDDLPLLLVYAGPTLQVQRRVDEARDLLDWQSSGRPTYDPGVRERLLIQDWAF</sequence>
<dbReference type="SUPFAM" id="SSF52833">
    <property type="entry name" value="Thioredoxin-like"/>
    <property type="match status" value="1"/>
</dbReference>
<comment type="caution">
    <text evidence="1">The sequence shown here is derived from an EMBL/GenBank/DDBJ whole genome shotgun (WGS) entry which is preliminary data.</text>
</comment>
<evidence type="ECO:0000313" key="1">
    <source>
        <dbReference type="EMBL" id="MFC4161715.1"/>
    </source>
</evidence>